<evidence type="ECO:0000313" key="2">
    <source>
        <dbReference type="Proteomes" id="UP000074108"/>
    </source>
</evidence>
<comment type="caution">
    <text evidence="1">The sequence shown here is derived from an EMBL/GenBank/DDBJ whole genome shotgun (WGS) entry which is preliminary data.</text>
</comment>
<reference evidence="1 2" key="1">
    <citation type="journal article" date="2016" name="Front. Microbiol.">
        <title>Microevolution Analysis of Bacillus coahuilensis Unveils Differences in Phosphorus Acquisition Strategies and Their Regulation.</title>
        <authorList>
            <person name="Gomez-Lunar Z."/>
            <person name="Hernandez-Gonzalez I."/>
            <person name="Rodriguez-Torres M.D."/>
            <person name="Souza V."/>
            <person name="Olmedo-Alvarez G."/>
        </authorList>
    </citation>
    <scope>NUCLEOTIDE SEQUENCE [LARGE SCALE GENOMIC DNA]</scope>
    <source>
        <strain evidence="2">p1.1.43</strain>
    </source>
</reference>
<proteinExistence type="predicted"/>
<dbReference type="Proteomes" id="UP000074108">
    <property type="component" value="Unassembled WGS sequence"/>
</dbReference>
<organism evidence="1 2">
    <name type="scientific">Bacillus coahuilensis p1.1.43</name>
    <dbReference type="NCBI Taxonomy" id="1150625"/>
    <lineage>
        <taxon>Bacteria</taxon>
        <taxon>Bacillati</taxon>
        <taxon>Bacillota</taxon>
        <taxon>Bacilli</taxon>
        <taxon>Bacillales</taxon>
        <taxon>Bacillaceae</taxon>
        <taxon>Bacillus</taxon>
    </lineage>
</organism>
<dbReference type="EMBL" id="LDYG01000021">
    <property type="protein sequence ID" value="KUP07601.1"/>
    <property type="molecule type" value="Genomic_DNA"/>
</dbReference>
<dbReference type="AlphaFoldDB" id="A0A147KAC3"/>
<evidence type="ECO:0000313" key="1">
    <source>
        <dbReference type="EMBL" id="KUP07601.1"/>
    </source>
</evidence>
<dbReference type="OrthoDB" id="2455488at2"/>
<name>A0A147KAC3_9BACI</name>
<keyword evidence="2" id="KW-1185">Reference proteome</keyword>
<dbReference type="RefSeq" id="WP_059350626.1">
    <property type="nucleotide sequence ID" value="NZ_LDYG01000021.1"/>
</dbReference>
<dbReference type="PATRIC" id="fig|1150625.3.peg.1067"/>
<sequence length="75" mass="8813">MEIIRKGKGIVLTELEVTQLLQQLRLKEVNKINVSKEDFLTFRSFLVKQDDFKQFRGIAQQGGHVQYTYLDEPRS</sequence>
<accession>A0A147KAC3</accession>
<protein>
    <recommendedName>
        <fullName evidence="3">Abortive phage infection protein</fullName>
    </recommendedName>
</protein>
<gene>
    <name evidence="1" type="ORF">Q75_05075</name>
</gene>
<evidence type="ECO:0008006" key="3">
    <source>
        <dbReference type="Google" id="ProtNLM"/>
    </source>
</evidence>